<reference evidence="2 4" key="1">
    <citation type="submission" date="2016-06" db="EMBL/GenBank/DDBJ databases">
        <title>Adaptive Radiation by Waves of Gene Transfer Leads to Fine-Scale Resource Partitioning in Marine Microbes.</title>
        <authorList>
            <person name="Hehemann J.-H."/>
            <person name="Arevalo P."/>
            <person name="Datta M.S."/>
            <person name="Yu X."/>
            <person name="Corzett C."/>
            <person name="Henschel A."/>
            <person name="Preheim S.P."/>
            <person name="Timberlake S."/>
            <person name="Alm E.J."/>
            <person name="Polz M.F."/>
        </authorList>
    </citation>
    <scope>NUCLEOTIDE SEQUENCE [LARGE SCALE GENOMIC DNA]</scope>
    <source>
        <strain evidence="2 4">FF50</strain>
    </source>
</reference>
<proteinExistence type="predicted"/>
<evidence type="ECO:0000313" key="4">
    <source>
        <dbReference type="Proteomes" id="UP000092018"/>
    </source>
</evidence>
<dbReference type="KEGG" id="vbr:A6E01_07560"/>
<accession>A0AAP8MV38</accession>
<dbReference type="EMBL" id="CP016177">
    <property type="protein sequence ID" value="ANO33071.1"/>
    <property type="molecule type" value="Genomic_DNA"/>
</dbReference>
<dbReference type="Proteomes" id="UP000092018">
    <property type="component" value="Chromosome 1"/>
</dbReference>
<dbReference type="InterPro" id="IPR025370">
    <property type="entry name" value="SgrR_HTH_N"/>
</dbReference>
<evidence type="ECO:0000313" key="3">
    <source>
        <dbReference type="EMBL" id="PMP07970.1"/>
    </source>
</evidence>
<feature type="domain" description="Transcriptional regulator SgrR N-terminal HTH" evidence="1">
    <location>
        <begin position="6"/>
        <end position="100"/>
    </location>
</feature>
<reference evidence="3" key="4">
    <citation type="journal article" date="2018" name="Nature">
        <title>A major lineage of non-tailed dsDNA viruses as unrecognized killers of marine bacteria.</title>
        <authorList>
            <person name="Kauffman K.M."/>
            <person name="Hussain F.A."/>
            <person name="Yang J."/>
            <person name="Arevalo P."/>
            <person name="Brown J.M."/>
            <person name="Chang W.K."/>
            <person name="VanInsberghe D."/>
            <person name="Elsherbini J."/>
            <person name="Sharma R.S."/>
            <person name="Cutler M.B."/>
            <person name="Kelly L."/>
            <person name="Polz M.F."/>
        </authorList>
    </citation>
    <scope>NUCLEOTIDE SEQUENCE</scope>
    <source>
        <strain evidence="3">10N.222.49.A5</strain>
    </source>
</reference>
<gene>
    <name evidence="2" type="ORF">A6E01_07560</name>
    <name evidence="3" type="ORF">BCS93_14520</name>
</gene>
<name>A0AAP8MV38_9VIBR</name>
<dbReference type="EMBL" id="MDBO01000101">
    <property type="protein sequence ID" value="PMP07970.1"/>
    <property type="molecule type" value="Genomic_DNA"/>
</dbReference>
<organism evidence="3 5">
    <name type="scientific">Vibrio breoganii</name>
    <dbReference type="NCBI Taxonomy" id="553239"/>
    <lineage>
        <taxon>Bacteria</taxon>
        <taxon>Pseudomonadati</taxon>
        <taxon>Pseudomonadota</taxon>
        <taxon>Gammaproteobacteria</taxon>
        <taxon>Vibrionales</taxon>
        <taxon>Vibrionaceae</taxon>
        <taxon>Vibrio</taxon>
    </lineage>
</organism>
<evidence type="ECO:0000313" key="5">
    <source>
        <dbReference type="Proteomes" id="UP000235611"/>
    </source>
</evidence>
<sequence>MKPVKLVRFFARLEPYAVHEENAVLLDEVSELLYTTTCYARTLLSDMQKNGWLHWTPKTGRNQRSILKKLYSEADIRRQIAIDFISQKQFEEALEVLQDNQ</sequence>
<evidence type="ECO:0000313" key="2">
    <source>
        <dbReference type="EMBL" id="ANO33071.1"/>
    </source>
</evidence>
<dbReference type="Pfam" id="PF12793">
    <property type="entry name" value="SgrR_N"/>
    <property type="match status" value="1"/>
</dbReference>
<dbReference type="AlphaFoldDB" id="A0AAP8MV38"/>
<protein>
    <recommendedName>
        <fullName evidence="1">Transcriptional regulator SgrR N-terminal HTH domain-containing protein</fullName>
    </recommendedName>
</protein>
<reference evidence="3" key="3">
    <citation type="submission" date="2016-07" db="EMBL/GenBank/DDBJ databases">
        <authorList>
            <person name="Kauffman K."/>
            <person name="Arevalo P."/>
            <person name="Polz M.F."/>
        </authorList>
    </citation>
    <scope>NUCLEOTIDE SEQUENCE</scope>
    <source>
        <strain evidence="3">10N.222.49.A5</strain>
    </source>
</reference>
<dbReference type="RefSeq" id="WP_065209971.1">
    <property type="nucleotide sequence ID" value="NZ_CP016177.1"/>
</dbReference>
<evidence type="ECO:0000259" key="1">
    <source>
        <dbReference type="Pfam" id="PF12793"/>
    </source>
</evidence>
<reference evidence="5" key="2">
    <citation type="submission" date="2016-07" db="EMBL/GenBank/DDBJ databases">
        <title>Nontailed viruses are major unrecognized killers of bacteria in the ocean.</title>
        <authorList>
            <person name="Kauffman K."/>
            <person name="Hussain F."/>
            <person name="Yang J."/>
            <person name="Arevalo P."/>
            <person name="Brown J."/>
            <person name="Cutler M."/>
            <person name="Kelly L."/>
            <person name="Polz M.F."/>
        </authorList>
    </citation>
    <scope>NUCLEOTIDE SEQUENCE [LARGE SCALE GENOMIC DNA]</scope>
    <source>
        <strain evidence="5">10N.222.49.A5</strain>
    </source>
</reference>
<dbReference type="Proteomes" id="UP000235611">
    <property type="component" value="Unassembled WGS sequence"/>
</dbReference>